<gene>
    <name evidence="1" type="ORF">GB127_15430</name>
</gene>
<accession>A0A5H9CPU9</accession>
<comment type="caution">
    <text evidence="1">The sequence shown here is derived from an EMBL/GenBank/DDBJ whole genome shotgun (WGS) entry which is preliminary data.</text>
</comment>
<name>A0A5H9CPU9_SALDU</name>
<protein>
    <submittedName>
        <fullName evidence="1">Peptidase</fullName>
    </submittedName>
</protein>
<dbReference type="Pfam" id="PF10554">
    <property type="entry name" value="Phage_ASH"/>
    <property type="match status" value="1"/>
</dbReference>
<dbReference type="NCBIfam" id="TIGR02681">
    <property type="entry name" value="phage_pRha"/>
    <property type="match status" value="1"/>
</dbReference>
<reference evidence="1" key="2">
    <citation type="submission" date="2019-10" db="EMBL/GenBank/DDBJ databases">
        <authorList>
            <consortium name="NCBI Pathogen Detection Project"/>
        </authorList>
    </citation>
    <scope>NUCLEOTIDE SEQUENCE</scope>
    <source>
        <strain evidence="1">Salmonella enterica</strain>
    </source>
</reference>
<organism evidence="1">
    <name type="scientific">Salmonella dublin</name>
    <dbReference type="NCBI Taxonomy" id="98360"/>
    <lineage>
        <taxon>Bacteria</taxon>
        <taxon>Pseudomonadati</taxon>
        <taxon>Pseudomonadota</taxon>
        <taxon>Gammaproteobacteria</taxon>
        <taxon>Enterobacterales</taxon>
        <taxon>Enterobacteriaceae</taxon>
        <taxon>Salmonella</taxon>
    </lineage>
</organism>
<proteinExistence type="predicted"/>
<dbReference type="EMBL" id="DAAGXZ010000084">
    <property type="protein sequence ID" value="HAB5003988.1"/>
    <property type="molecule type" value="Genomic_DNA"/>
</dbReference>
<dbReference type="RefSeq" id="WP_001087407.1">
    <property type="nucleotide sequence ID" value="NZ_CBDFZY010000001.1"/>
</dbReference>
<dbReference type="Pfam" id="PF09669">
    <property type="entry name" value="Phage_pRha"/>
    <property type="match status" value="1"/>
</dbReference>
<dbReference type="AlphaFoldDB" id="A0A5H9CPU9"/>
<dbReference type="InterPro" id="IPR014054">
    <property type="entry name" value="Phage_regulatory_Rha"/>
</dbReference>
<evidence type="ECO:0000313" key="1">
    <source>
        <dbReference type="EMBL" id="HAB5003988.1"/>
    </source>
</evidence>
<dbReference type="InterPro" id="IPR018880">
    <property type="entry name" value="Phage_P4_Ash"/>
</dbReference>
<sequence length="380" mass="41189">MNSLTVSNRLSQQPGMYEYRPLRHECRLPNSLVVRNHREHSLAVGDESCRNLTAGFGMEGDFMSMLFAGNQKLSALSICARATRMSVLALCGNSGVILLSVKRQEHIDSAIPGRYTVQAPHKAGAGIGVLELHTATMGALASFLLLQLSYTQIMVGWVGAPKGAPVSVCAGYANPAQFTTSEIGVSGGGSYPLHTEAAIMATIPALVQPELCIIAGKVVTSSLAVASYFGKQHKNVIQKIASLECSAEFTELNFQLSEYIDASGRKLPCYQITRDGFAFLAMGFTGKRAAQFKEAYINAFNQMEKQLSKPSVLSDAAHNASVLYSYISSIHQVWLQQLYPMLEKVESPLAVSLYDRINDAAALASLINMTLNRSEVRGRK</sequence>
<reference evidence="1" key="1">
    <citation type="journal article" date="2018" name="Genome Biol.">
        <title>SKESA: strategic k-mer extension for scrupulous assemblies.</title>
        <authorList>
            <person name="Souvorov A."/>
            <person name="Agarwala R."/>
            <person name="Lipman D.J."/>
        </authorList>
    </citation>
    <scope>NUCLEOTIDE SEQUENCE</scope>
    <source>
        <strain evidence="1">Salmonella enterica</strain>
    </source>
</reference>